<dbReference type="AlphaFoldDB" id="A0A0D1E007"/>
<keyword evidence="2" id="KW-1185">Reference proteome</keyword>
<gene>
    <name evidence="1" type="ORF">UMAG_02584</name>
</gene>
<dbReference type="SUPFAM" id="SSF50729">
    <property type="entry name" value="PH domain-like"/>
    <property type="match status" value="1"/>
</dbReference>
<dbReference type="RefSeq" id="XP_011388987.1">
    <property type="nucleotide sequence ID" value="XM_011390685.1"/>
</dbReference>
<dbReference type="KEGG" id="uma:UMAG_02584"/>
<dbReference type="OrthoDB" id="1259151at2759"/>
<sequence length="171" mass="19132">MALNWVMLDQGGHKPLPLPQEEILCHVHKASLQLEYAPHRITYKAEGDALISSHRFVFVRQPQLSAAELADGTALNSLSVPLDHFHSSKYTIPIFSAPYLQADVYSVPQGGLPERQPGEQAHPVGKLKLWFMESGGVAFRDAVDRARILWQQKRQEEQDENALPAYQPSAP</sequence>
<evidence type="ECO:0000313" key="2">
    <source>
        <dbReference type="Proteomes" id="UP000000561"/>
    </source>
</evidence>
<evidence type="ECO:0000313" key="1">
    <source>
        <dbReference type="EMBL" id="KIS69236.1"/>
    </source>
</evidence>
<dbReference type="eggNOG" id="KOG3294">
    <property type="taxonomic scope" value="Eukaryota"/>
</dbReference>
<dbReference type="GO" id="GO:0045893">
    <property type="term" value="P:positive regulation of DNA-templated transcription"/>
    <property type="evidence" value="ECO:0000318"/>
    <property type="project" value="GO_Central"/>
</dbReference>
<organism evidence="1 2">
    <name type="scientific">Mycosarcoma maydis</name>
    <name type="common">Corn smut fungus</name>
    <name type="synonym">Ustilago maydis</name>
    <dbReference type="NCBI Taxonomy" id="5270"/>
    <lineage>
        <taxon>Eukaryota</taxon>
        <taxon>Fungi</taxon>
        <taxon>Dikarya</taxon>
        <taxon>Basidiomycota</taxon>
        <taxon>Ustilaginomycotina</taxon>
        <taxon>Ustilaginomycetes</taxon>
        <taxon>Ustilaginales</taxon>
        <taxon>Ustilaginaceae</taxon>
        <taxon>Mycosarcoma</taxon>
    </lineage>
</organism>
<dbReference type="OMA" id="LKLWFME"/>
<dbReference type="VEuPathDB" id="FungiDB:UMAG_02584"/>
<proteinExistence type="predicted"/>
<dbReference type="STRING" id="237631.A0A0D1E007"/>
<dbReference type="InParanoid" id="A0A0D1E007"/>
<protein>
    <recommendedName>
        <fullName evidence="3">GRAM domain-containing protein</fullName>
    </recommendedName>
</protein>
<dbReference type="PANTHER" id="PTHR31606:SF1">
    <property type="entry name" value="WW DOMAIN BINDING PROTEIN 2, ISOFORM E"/>
    <property type="match status" value="1"/>
</dbReference>
<dbReference type="GO" id="GO:0003713">
    <property type="term" value="F:transcription coactivator activity"/>
    <property type="evidence" value="ECO:0000318"/>
    <property type="project" value="GO_Central"/>
</dbReference>
<dbReference type="GO" id="GO:0031490">
    <property type="term" value="F:chromatin DNA binding"/>
    <property type="evidence" value="ECO:0000318"/>
    <property type="project" value="GO_Central"/>
</dbReference>
<evidence type="ECO:0008006" key="3">
    <source>
        <dbReference type="Google" id="ProtNLM"/>
    </source>
</evidence>
<dbReference type="GeneID" id="23563298"/>
<name>A0A0D1E007_MYCMD</name>
<dbReference type="EMBL" id="CM003145">
    <property type="protein sequence ID" value="KIS69236.1"/>
    <property type="molecule type" value="Genomic_DNA"/>
</dbReference>
<dbReference type="GO" id="GO:0005634">
    <property type="term" value="C:nucleus"/>
    <property type="evidence" value="ECO:0000318"/>
    <property type="project" value="GO_Central"/>
</dbReference>
<dbReference type="Proteomes" id="UP000000561">
    <property type="component" value="Chromosome 6"/>
</dbReference>
<dbReference type="PANTHER" id="PTHR31606">
    <property type="entry name" value="WW DOMAIN BINDING PROTEIN 2, ISOFORM E"/>
    <property type="match status" value="1"/>
</dbReference>
<dbReference type="InterPro" id="IPR044852">
    <property type="entry name" value="WBP2-like"/>
</dbReference>
<reference evidence="1 2" key="1">
    <citation type="journal article" date="2006" name="Nature">
        <title>Insights from the genome of the biotrophic fungal plant pathogen Ustilago maydis.</title>
        <authorList>
            <person name="Kamper J."/>
            <person name="Kahmann R."/>
            <person name="Bolker M."/>
            <person name="Ma L.J."/>
            <person name="Brefort T."/>
            <person name="Saville B.J."/>
            <person name="Banuett F."/>
            <person name="Kronstad J.W."/>
            <person name="Gold S.E."/>
            <person name="Muller O."/>
            <person name="Perlin M.H."/>
            <person name="Wosten H.A."/>
            <person name="de Vries R."/>
            <person name="Ruiz-Herrera J."/>
            <person name="Reynaga-Pena C.G."/>
            <person name="Snetselaar K."/>
            <person name="McCann M."/>
            <person name="Perez-Martin J."/>
            <person name="Feldbrugge M."/>
            <person name="Basse C.W."/>
            <person name="Steinberg G."/>
            <person name="Ibeas J.I."/>
            <person name="Holloman W."/>
            <person name="Guzman P."/>
            <person name="Farman M."/>
            <person name="Stajich J.E."/>
            <person name="Sentandreu R."/>
            <person name="Gonzalez-Prieto J.M."/>
            <person name="Kennell J.C."/>
            <person name="Molina L."/>
            <person name="Schirawski J."/>
            <person name="Mendoza-Mendoza A."/>
            <person name="Greilinger D."/>
            <person name="Munch K."/>
            <person name="Rossel N."/>
            <person name="Scherer M."/>
            <person name="Vranes M."/>
            <person name="Ladendorf O."/>
            <person name="Vincon V."/>
            <person name="Fuchs U."/>
            <person name="Sandrock B."/>
            <person name="Meng S."/>
            <person name="Ho E.C."/>
            <person name="Cahill M.J."/>
            <person name="Boyce K.J."/>
            <person name="Klose J."/>
            <person name="Klosterman S.J."/>
            <person name="Deelstra H.J."/>
            <person name="Ortiz-Castellanos L."/>
            <person name="Li W."/>
            <person name="Sanchez-Alonso P."/>
            <person name="Schreier P.H."/>
            <person name="Hauser-Hahn I."/>
            <person name="Vaupel M."/>
            <person name="Koopmann E."/>
            <person name="Friedrich G."/>
            <person name="Voss H."/>
            <person name="Schluter T."/>
            <person name="Margolis J."/>
            <person name="Platt D."/>
            <person name="Swimmer C."/>
            <person name="Gnirke A."/>
            <person name="Chen F."/>
            <person name="Vysotskaia V."/>
            <person name="Mannhaupt G."/>
            <person name="Guldener U."/>
            <person name="Munsterkotter M."/>
            <person name="Haase D."/>
            <person name="Oesterheld M."/>
            <person name="Mewes H.W."/>
            <person name="Mauceli E.W."/>
            <person name="DeCaprio D."/>
            <person name="Wade C.M."/>
            <person name="Butler J."/>
            <person name="Young S."/>
            <person name="Jaffe D.B."/>
            <person name="Calvo S."/>
            <person name="Nusbaum C."/>
            <person name="Galagan J."/>
            <person name="Birren B.W."/>
        </authorList>
    </citation>
    <scope>NUCLEOTIDE SEQUENCE [LARGE SCALE GENOMIC DNA]</scope>
    <source>
        <strain evidence="2">DSM 14603 / FGSC 9021 / UM521</strain>
    </source>
</reference>
<accession>A0A0D1E007</accession>